<evidence type="ECO:0000259" key="7">
    <source>
        <dbReference type="Pfam" id="PF23914"/>
    </source>
</evidence>
<dbReference type="Pfam" id="PF23914">
    <property type="entry name" value="TPR_CcmH_CycH"/>
    <property type="match status" value="1"/>
</dbReference>
<dbReference type="RefSeq" id="WP_008810880.1">
    <property type="nucleotide sequence ID" value="NZ_CAJUON010000006.1"/>
</dbReference>
<dbReference type="Gene3D" id="1.25.40.10">
    <property type="entry name" value="Tetratricopeptide repeat domain"/>
    <property type="match status" value="1"/>
</dbReference>
<dbReference type="InterPro" id="IPR056412">
    <property type="entry name" value="Ig_CycH"/>
</dbReference>
<dbReference type="InterPro" id="IPR011990">
    <property type="entry name" value="TPR-like_helical_dom_sf"/>
</dbReference>
<evidence type="ECO:0000256" key="4">
    <source>
        <dbReference type="ARBA" id="ARBA00022803"/>
    </source>
</evidence>
<evidence type="ECO:0000259" key="6">
    <source>
        <dbReference type="Pfam" id="PF23892"/>
    </source>
</evidence>
<accession>A0A6I3RXD4</accession>
<keyword evidence="3" id="KW-0201">Cytochrome c-type biogenesis</keyword>
<dbReference type="EMBL" id="WNCL01000001">
    <property type="protein sequence ID" value="MTU42178.1"/>
    <property type="molecule type" value="Genomic_DNA"/>
</dbReference>
<organism evidence="8 9">
    <name type="scientific">Parasutterella excrementihominis</name>
    <dbReference type="NCBI Taxonomy" id="487175"/>
    <lineage>
        <taxon>Bacteria</taxon>
        <taxon>Pseudomonadati</taxon>
        <taxon>Pseudomonadota</taxon>
        <taxon>Betaproteobacteria</taxon>
        <taxon>Burkholderiales</taxon>
        <taxon>Sutterellaceae</taxon>
        <taxon>Parasutterella</taxon>
    </lineage>
</organism>
<dbReference type="SUPFAM" id="SSF48452">
    <property type="entry name" value="TPR-like"/>
    <property type="match status" value="1"/>
</dbReference>
<comment type="subcellular location">
    <subcellularLocation>
        <location evidence="1">Cell envelope</location>
    </subcellularLocation>
</comment>
<dbReference type="InterPro" id="IPR051263">
    <property type="entry name" value="C-type_cytochrome_biogenesis"/>
</dbReference>
<dbReference type="Proteomes" id="UP000462362">
    <property type="component" value="Unassembled WGS sequence"/>
</dbReference>
<dbReference type="InterPro" id="IPR017560">
    <property type="entry name" value="Cyt_c_biogenesis_CcmI"/>
</dbReference>
<dbReference type="InterPro" id="IPR019734">
    <property type="entry name" value="TPR_rpt"/>
</dbReference>
<reference evidence="8 9" key="1">
    <citation type="journal article" date="2019" name="Nat. Med.">
        <title>A library of human gut bacterial isolates paired with longitudinal multiomics data enables mechanistic microbiome research.</title>
        <authorList>
            <person name="Poyet M."/>
            <person name="Groussin M."/>
            <person name="Gibbons S.M."/>
            <person name="Avila-Pacheco J."/>
            <person name="Jiang X."/>
            <person name="Kearney S.M."/>
            <person name="Perrotta A.R."/>
            <person name="Berdy B."/>
            <person name="Zhao S."/>
            <person name="Lieberman T.D."/>
            <person name="Swanson P.K."/>
            <person name="Smith M."/>
            <person name="Roesemann S."/>
            <person name="Alexander J.E."/>
            <person name="Rich S.A."/>
            <person name="Livny J."/>
            <person name="Vlamakis H."/>
            <person name="Clish C."/>
            <person name="Bullock K."/>
            <person name="Deik A."/>
            <person name="Scott J."/>
            <person name="Pierce K.A."/>
            <person name="Xavier R.J."/>
            <person name="Alm E.J."/>
        </authorList>
    </citation>
    <scope>NUCLEOTIDE SEQUENCE [LARGE SCALE GENOMIC DNA]</scope>
    <source>
        <strain evidence="8 9">BIOML-A2</strain>
    </source>
</reference>
<name>A0A6I3RXD4_9BURK</name>
<feature type="repeat" description="TPR" evidence="5">
    <location>
        <begin position="168"/>
        <end position="201"/>
    </location>
</feature>
<feature type="domain" description="Cytochrome c-type biogenesis protein H TPR" evidence="7">
    <location>
        <begin position="147"/>
        <end position="275"/>
    </location>
</feature>
<gene>
    <name evidence="8" type="primary">ccmI</name>
    <name evidence="8" type="ORF">GMD42_00780</name>
</gene>
<evidence type="ECO:0000256" key="2">
    <source>
        <dbReference type="ARBA" id="ARBA00022737"/>
    </source>
</evidence>
<sequence>MMTFLLSAGAMIIVLLLIICIPLLTFRKKDTGAEELPQANIAIYRDQFKELEDELARGAISQNEYDESRLELERRVIEESIPEKQVEPTNQKAGVYTVFVLVLVVPFFAVAMWAATQHLGDFRLDGGINEGVVDYNTGTVVRQAGEMHDMDSALKKLRDHLRETPGDIQGWMMLGRTMLTMKNYKEAEAAFTKADQLAPGNPAIMVDLADAIAMVQGQDLSGKPWELVQKALKIDPTNWKALMMGGTDYFNRGDYRHAVMYWERLLGTLSANDDMRAAVIGSIQEARKLGNIVGPVQDTLDFGNPVNKDDRAVPMMSQMMKNGSAPMGQTPVPAQAMKATHFISGVVELDPKLEEQAAKFDTLYVTARPASGSRAPIAQLKIKVLSFPVHFKLDNTMLPPMDMGGGTLDEHDTVMITARLGYAQQMMPANGDLEGQTSAPVKVGADDVTLKLTNVVAR</sequence>
<keyword evidence="2" id="KW-0677">Repeat</keyword>
<dbReference type="NCBIfam" id="TIGR03142">
    <property type="entry name" value="cytochro_ccmI"/>
    <property type="match status" value="1"/>
</dbReference>
<dbReference type="Pfam" id="PF23892">
    <property type="entry name" value="Ig_CycH"/>
    <property type="match status" value="1"/>
</dbReference>
<evidence type="ECO:0000313" key="8">
    <source>
        <dbReference type="EMBL" id="MTU42178.1"/>
    </source>
</evidence>
<protein>
    <submittedName>
        <fullName evidence="8">C-type cytochrome biogenesis protein CcmI</fullName>
    </submittedName>
</protein>
<evidence type="ECO:0000313" key="9">
    <source>
        <dbReference type="Proteomes" id="UP000462362"/>
    </source>
</evidence>
<dbReference type="PANTHER" id="PTHR47870">
    <property type="entry name" value="CYTOCHROME C-TYPE BIOGENESIS PROTEIN CCMH"/>
    <property type="match status" value="1"/>
</dbReference>
<dbReference type="PANTHER" id="PTHR47870:SF1">
    <property type="entry name" value="CYTOCHROME C-TYPE BIOGENESIS PROTEIN CCMH"/>
    <property type="match status" value="1"/>
</dbReference>
<keyword evidence="4 5" id="KW-0802">TPR repeat</keyword>
<dbReference type="GO" id="GO:0017004">
    <property type="term" value="P:cytochrome complex assembly"/>
    <property type="evidence" value="ECO:0007669"/>
    <property type="project" value="UniProtKB-KW"/>
</dbReference>
<dbReference type="GO" id="GO:0030313">
    <property type="term" value="C:cell envelope"/>
    <property type="evidence" value="ECO:0007669"/>
    <property type="project" value="UniProtKB-SubCell"/>
</dbReference>
<comment type="caution">
    <text evidence="8">The sequence shown here is derived from an EMBL/GenBank/DDBJ whole genome shotgun (WGS) entry which is preliminary data.</text>
</comment>
<evidence type="ECO:0000256" key="5">
    <source>
        <dbReference type="PROSITE-ProRule" id="PRU00339"/>
    </source>
</evidence>
<evidence type="ECO:0000256" key="1">
    <source>
        <dbReference type="ARBA" id="ARBA00004196"/>
    </source>
</evidence>
<dbReference type="PROSITE" id="PS50005">
    <property type="entry name" value="TPR"/>
    <property type="match status" value="1"/>
</dbReference>
<dbReference type="InterPro" id="IPR056413">
    <property type="entry name" value="TPR_CcmH_CycH"/>
</dbReference>
<evidence type="ECO:0000256" key="3">
    <source>
        <dbReference type="ARBA" id="ARBA00022748"/>
    </source>
</evidence>
<proteinExistence type="predicted"/>
<dbReference type="AlphaFoldDB" id="A0A6I3RXD4"/>
<feature type="domain" description="Cytochrome c-type biogenesis protein H Ig-like" evidence="6">
    <location>
        <begin position="346"/>
        <end position="447"/>
    </location>
</feature>